<name>A0ACB8M835_CITSI</name>
<keyword evidence="2" id="KW-1185">Reference proteome</keyword>
<dbReference type="Proteomes" id="UP000829398">
    <property type="component" value="Chromosome 3"/>
</dbReference>
<evidence type="ECO:0000313" key="1">
    <source>
        <dbReference type="EMBL" id="KAH9781842.1"/>
    </source>
</evidence>
<gene>
    <name evidence="1" type="ORF">KPL71_008631</name>
</gene>
<organism evidence="1 2">
    <name type="scientific">Citrus sinensis</name>
    <name type="common">Sweet orange</name>
    <name type="synonym">Citrus aurantium var. sinensis</name>
    <dbReference type="NCBI Taxonomy" id="2711"/>
    <lineage>
        <taxon>Eukaryota</taxon>
        <taxon>Viridiplantae</taxon>
        <taxon>Streptophyta</taxon>
        <taxon>Embryophyta</taxon>
        <taxon>Tracheophyta</taxon>
        <taxon>Spermatophyta</taxon>
        <taxon>Magnoliopsida</taxon>
        <taxon>eudicotyledons</taxon>
        <taxon>Gunneridae</taxon>
        <taxon>Pentapetalae</taxon>
        <taxon>rosids</taxon>
        <taxon>malvids</taxon>
        <taxon>Sapindales</taxon>
        <taxon>Rutaceae</taxon>
        <taxon>Aurantioideae</taxon>
        <taxon>Citrus</taxon>
    </lineage>
</organism>
<proteinExistence type="predicted"/>
<comment type="caution">
    <text evidence="1">The sequence shown here is derived from an EMBL/GenBank/DDBJ whole genome shotgun (WGS) entry which is preliminary data.</text>
</comment>
<dbReference type="EMBL" id="CM039172">
    <property type="protein sequence ID" value="KAH9781842.1"/>
    <property type="molecule type" value="Genomic_DNA"/>
</dbReference>
<evidence type="ECO:0000313" key="2">
    <source>
        <dbReference type="Proteomes" id="UP000829398"/>
    </source>
</evidence>
<accession>A0ACB8M835</accession>
<reference evidence="2" key="1">
    <citation type="journal article" date="2023" name="Hortic. Res.">
        <title>A chromosome-level phased genome enabling allele-level studies in sweet orange: a case study on citrus Huanglongbing tolerance.</title>
        <authorList>
            <person name="Wu B."/>
            <person name="Yu Q."/>
            <person name="Deng Z."/>
            <person name="Duan Y."/>
            <person name="Luo F."/>
            <person name="Gmitter F. Jr."/>
        </authorList>
    </citation>
    <scope>NUCLEOTIDE SEQUENCE [LARGE SCALE GENOMIC DNA]</scope>
    <source>
        <strain evidence="2">cv. Valencia</strain>
    </source>
</reference>
<sequence>MASTRVDLEKFNGDNDFYLWSLKMRAILIQQGLDSALDDGEDPMAKKEKREGSSSVSPDQRIINNKAHSTIILHLSDEVLREVSKERSAAGLWAKLEEMFLKKSLAKRLYMKRRLYTFSMKDGVAMKDHVDEFNKLILDLENVNIILEDEDRALILLSSLPESYEHFVDTLLYGRQTLSLKDVKDALESKDLKKRSDMKDQNNAEGLVAKGKPEKKYNKQTKNNSKKDKAEKKKKKRKCYFCQKEGHYIKDCFEKKKLEELQKKSNGKAAVASEDECDYDEADVLVAAERHPTGEWILDSGCSFHMCPNKSFFKTFESINGGKVLLGNNLACKVAGIGTISLKLHDGVTRDLHQVRYVPELRRNLISLGIVDQSGCTIKAENGEIQILDQGKIVMRGVRKNGLYILVGSSPVQGISASVTRDKTKLWHMRLAHISEKGLKELSNQGLLGNDKITSLKFCEKCVFGKTTRLKFSLGRKDTKQTLDYIHSDLWGPSQVPSLGGARSPSSALVFKTPQELWSGKPPDLRNLRIFGCPAYAHLKQGKLESRAVKGYFLGYPEGIKGYKIWTLNGKPSRILISRDVTFDEEHMLQSKVETEIEATETEEGDSVGQKVEHSGSSEISEQPSDHFKERKSPSELETYQLARDRERRAIKLPKKYGIADLISYALTVADEVNGGEPLSYKEAMRFKDKMKWYAAMQDEINSLKKNNTWILVDRSSNKKLVGSKWIFKLKAGASENESPRHKARLVAKGFTQREGVDFNEVFSPIVKYSSIRLLLALSAYHDLELEQMDVKTAFLHGSLDEEIFMAQPEGFIEKGSEDKVCLLKKSLYGLKQSPRQWYLKFDEFMISHGYCRSRFDNCVYFKLSSCGGGIYLLLYVDDMLIACSQKEEIKRLKIELSTEFEMKDLGATTKILGMQITRDRKSKVLFLSQADYVKKVLARFNMENSKPVSTPLSAHFQLSKSLEPTTDDDFNYMRKIPYSSAVGSIMYAMVCTRPDLAHGVGVISRFMGNPGKGHWNAVKWVLRYLQGSAVTAIMFGKTSEASPEVVGFVDSDYAADKDRRRSITGFVFTMCRGAISWKSSLQSVVALSTTEAEYIALTEAVKEAIWLRGLVTELGFEQEVVRVSCDSSSAIQLSKNPKFHERTKHIDVRMHFIRDEISKGVVNVVKVPTEVNPADMLTKPLPSVRFRNLLSLIGCVSL</sequence>
<protein>
    <submittedName>
        <fullName evidence="1">Uncharacterized protein</fullName>
    </submittedName>
</protein>